<reference evidence="8 9" key="1">
    <citation type="submission" date="2021-06" db="EMBL/GenBank/DDBJ databases">
        <title>Caerostris darwini draft genome.</title>
        <authorList>
            <person name="Kono N."/>
            <person name="Arakawa K."/>
        </authorList>
    </citation>
    <scope>NUCLEOTIDE SEQUENCE [LARGE SCALE GENOMIC DNA]</scope>
</reference>
<sequence length="166" mass="19227">MHDFTAFVIIKTINGSLMPSVFQLPYIIILEIVAPEVRTRMNGIVNISWTVGLCILPLLAYFSRSWVTLGLVTSSVTIIFLFYYTFLPESPRWLVSQERYEEAAAILYQIGEKNGKTKEKNLLVQKLQKLGERFKKEKTVDKVENSSLDLLRYPQLRKKFIIITFC</sequence>
<evidence type="ECO:0000256" key="1">
    <source>
        <dbReference type="ARBA" id="ARBA00004141"/>
    </source>
</evidence>
<keyword evidence="4 7" id="KW-0812">Transmembrane</keyword>
<comment type="subcellular location">
    <subcellularLocation>
        <location evidence="1">Membrane</location>
        <topology evidence="1">Multi-pass membrane protein</topology>
    </subcellularLocation>
</comment>
<accession>A0AAV4PMD6</accession>
<dbReference type="InterPro" id="IPR036259">
    <property type="entry name" value="MFS_trans_sf"/>
</dbReference>
<evidence type="ECO:0000256" key="2">
    <source>
        <dbReference type="ARBA" id="ARBA00008335"/>
    </source>
</evidence>
<evidence type="ECO:0000313" key="8">
    <source>
        <dbReference type="EMBL" id="GIX97819.1"/>
    </source>
</evidence>
<proteinExistence type="inferred from homology"/>
<feature type="transmembrane region" description="Helical" evidence="7">
    <location>
        <begin position="6"/>
        <end position="29"/>
    </location>
</feature>
<dbReference type="Pfam" id="PF00083">
    <property type="entry name" value="Sugar_tr"/>
    <property type="match status" value="1"/>
</dbReference>
<evidence type="ECO:0000313" key="9">
    <source>
        <dbReference type="Proteomes" id="UP001054837"/>
    </source>
</evidence>
<evidence type="ECO:0000256" key="7">
    <source>
        <dbReference type="SAM" id="Phobius"/>
    </source>
</evidence>
<dbReference type="SUPFAM" id="SSF103473">
    <property type="entry name" value="MFS general substrate transporter"/>
    <property type="match status" value="1"/>
</dbReference>
<feature type="non-terminal residue" evidence="8">
    <location>
        <position position="166"/>
    </location>
</feature>
<dbReference type="GO" id="GO:0022857">
    <property type="term" value="F:transmembrane transporter activity"/>
    <property type="evidence" value="ECO:0007669"/>
    <property type="project" value="InterPro"/>
</dbReference>
<evidence type="ECO:0000256" key="5">
    <source>
        <dbReference type="ARBA" id="ARBA00022989"/>
    </source>
</evidence>
<dbReference type="Gene3D" id="1.20.1250.20">
    <property type="entry name" value="MFS general substrate transporter like domains"/>
    <property type="match status" value="1"/>
</dbReference>
<dbReference type="InterPro" id="IPR005828">
    <property type="entry name" value="MFS_sugar_transport-like"/>
</dbReference>
<keyword evidence="9" id="KW-1185">Reference proteome</keyword>
<dbReference type="AlphaFoldDB" id="A0AAV4PMD6"/>
<comment type="similarity">
    <text evidence="2">Belongs to the major facilitator superfamily.</text>
</comment>
<dbReference type="GO" id="GO:0016020">
    <property type="term" value="C:membrane"/>
    <property type="evidence" value="ECO:0007669"/>
    <property type="project" value="UniProtKB-SubCell"/>
</dbReference>
<feature type="transmembrane region" description="Helical" evidence="7">
    <location>
        <begin position="66"/>
        <end position="87"/>
    </location>
</feature>
<gene>
    <name evidence="8" type="primary">Slc22a3</name>
    <name evidence="8" type="ORF">CDAR_462761</name>
</gene>
<evidence type="ECO:0000256" key="3">
    <source>
        <dbReference type="ARBA" id="ARBA00022448"/>
    </source>
</evidence>
<dbReference type="EMBL" id="BPLQ01003070">
    <property type="protein sequence ID" value="GIX97819.1"/>
    <property type="molecule type" value="Genomic_DNA"/>
</dbReference>
<dbReference type="Proteomes" id="UP001054837">
    <property type="component" value="Unassembled WGS sequence"/>
</dbReference>
<keyword evidence="6 7" id="KW-0472">Membrane</keyword>
<name>A0AAV4PMD6_9ARAC</name>
<dbReference type="PANTHER" id="PTHR23511">
    <property type="entry name" value="SYNAPTIC VESICLE GLYCOPROTEIN 2"/>
    <property type="match status" value="1"/>
</dbReference>
<evidence type="ECO:0000256" key="6">
    <source>
        <dbReference type="ARBA" id="ARBA00023136"/>
    </source>
</evidence>
<keyword evidence="5 7" id="KW-1133">Transmembrane helix</keyword>
<protein>
    <submittedName>
        <fullName evidence="8">Solute carrier family 22 member 3</fullName>
    </submittedName>
</protein>
<evidence type="ECO:0000256" key="4">
    <source>
        <dbReference type="ARBA" id="ARBA00022692"/>
    </source>
</evidence>
<dbReference type="PANTHER" id="PTHR23511:SF34">
    <property type="entry name" value="SYNAPTIC VESICLE GLYCOPROTEIN 2"/>
    <property type="match status" value="1"/>
</dbReference>
<keyword evidence="3" id="KW-0813">Transport</keyword>
<feature type="transmembrane region" description="Helical" evidence="7">
    <location>
        <begin position="41"/>
        <end position="60"/>
    </location>
</feature>
<comment type="caution">
    <text evidence="8">The sequence shown here is derived from an EMBL/GenBank/DDBJ whole genome shotgun (WGS) entry which is preliminary data.</text>
</comment>
<organism evidence="8 9">
    <name type="scientific">Caerostris darwini</name>
    <dbReference type="NCBI Taxonomy" id="1538125"/>
    <lineage>
        <taxon>Eukaryota</taxon>
        <taxon>Metazoa</taxon>
        <taxon>Ecdysozoa</taxon>
        <taxon>Arthropoda</taxon>
        <taxon>Chelicerata</taxon>
        <taxon>Arachnida</taxon>
        <taxon>Araneae</taxon>
        <taxon>Araneomorphae</taxon>
        <taxon>Entelegynae</taxon>
        <taxon>Araneoidea</taxon>
        <taxon>Araneidae</taxon>
        <taxon>Caerostris</taxon>
    </lineage>
</organism>